<dbReference type="GO" id="GO:0004386">
    <property type="term" value="F:helicase activity"/>
    <property type="evidence" value="ECO:0007669"/>
    <property type="project" value="UniProtKB-KW"/>
</dbReference>
<reference evidence="6 7" key="1">
    <citation type="journal article" date="2013" name="Genome Announc.">
        <title>Whole-genome sequences of five oyster-associated bacteria show potential for crude oil hydrocarbon degradation.</title>
        <authorList>
            <person name="Chauhan A."/>
            <person name="Green S."/>
            <person name="Pathak A."/>
            <person name="Thomas J."/>
            <person name="Venkatramanan R."/>
        </authorList>
    </citation>
    <scope>NUCLEOTIDE SEQUENCE [LARGE SCALE GENOMIC DNA]</scope>
    <source>
        <strain evidence="6 7">MF109</strain>
    </source>
</reference>
<feature type="domain" description="PD-(D/E)XK endonuclease-like" evidence="5">
    <location>
        <begin position="253"/>
        <end position="366"/>
    </location>
</feature>
<proteinExistence type="predicted"/>
<dbReference type="AlphaFoldDB" id="T5K4K2"/>
<gene>
    <name evidence="6" type="ORF">L687_04985</name>
</gene>
<name>T5K4K2_MICMQ</name>
<evidence type="ECO:0000313" key="6">
    <source>
        <dbReference type="EMBL" id="EQM74816.1"/>
    </source>
</evidence>
<keyword evidence="2" id="KW-0067">ATP-binding</keyword>
<keyword evidence="2" id="KW-0378">Hydrolase</keyword>
<protein>
    <recommendedName>
        <fullName evidence="5">PD-(D/E)XK endonuclease-like domain-containing protein</fullName>
    </recommendedName>
</protein>
<feature type="domain" description="PD-(D/E)XK endonuclease-like" evidence="5">
    <location>
        <begin position="48"/>
        <end position="186"/>
    </location>
</feature>
<evidence type="ECO:0000256" key="2">
    <source>
        <dbReference type="ARBA" id="ARBA00022806"/>
    </source>
</evidence>
<comment type="caution">
    <text evidence="6">The sequence shown here is derived from an EMBL/GenBank/DDBJ whole genome shotgun (WGS) entry which is preliminary data.</text>
</comment>
<keyword evidence="1" id="KW-0227">DNA damage</keyword>
<dbReference type="InterPro" id="IPR038726">
    <property type="entry name" value="PDDEXK_AddAB-type"/>
</dbReference>
<feature type="region of interest" description="Disordered" evidence="4">
    <location>
        <begin position="437"/>
        <end position="513"/>
    </location>
</feature>
<keyword evidence="3" id="KW-0234">DNA repair</keyword>
<evidence type="ECO:0000259" key="5">
    <source>
        <dbReference type="Pfam" id="PF12705"/>
    </source>
</evidence>
<evidence type="ECO:0000313" key="7">
    <source>
        <dbReference type="Proteomes" id="UP000016033"/>
    </source>
</evidence>
<dbReference type="InterPro" id="IPR011604">
    <property type="entry name" value="PDDEXK-like_dom_sf"/>
</dbReference>
<dbReference type="EMBL" id="ATAO01000206">
    <property type="protein sequence ID" value="EQM74816.1"/>
    <property type="molecule type" value="Genomic_DNA"/>
</dbReference>
<sequence>MRPTRSSNLQTGYVQPMTQTLLPDTAWSGGHLLLGDPEAVDKVRRKVLSASVAASTLKCPAAMAASRLLPRNEDPFSDAEIGTAMHAVFEDLYALPAPERTHEKIDELVNSAGSQKWALEKLEKQTKDALRANDANRRNWIEQISSLCHGIFEIEDPRSVIVIGIEATLFVTVRDIPSICKIDRIDWVPCTPDAVGAVTLEQLRNRHSLLVSEIDDLPEVADGDKEAWKAKRNLEDRRDWFETTIATVEASGEHSGKIAIRDYKKSNDPKKLKTPNPMYSDDYGDQQRLYAFGIETYTGIRPAMATLYFPALGKVREINLSAPEMDKMLLGYSGAWKLMNDSADRAKFETRPSKVCAWCELVNSCPSAHPATRAAPGTPEERMDRFQLTARRQYGAVELGIPTLRPGAAAAEARTSEAPREDSVDVDTPMVFANAAEPESATDAVETPELEQPAEPIPAQGDDLFPITLGDPSTSTGTPDAGTPVVSAPGDEVPPAPGMCAETAREPNQGGSVTEQNIRVRAEAAPQQELIGFDLNLNSWSAIALAGIVSQSFKHMDEQNIPVSREAWAHFNNVLGGIVLRAQAQLTGQATWQAGAQTRIRGLLAARLERRPFPFKRPVGEIEKWMADTEKFLIVGMTELIDLHGRDLLQNDSHNYFAAAVQQ</sequence>
<dbReference type="Proteomes" id="UP000016033">
    <property type="component" value="Unassembled WGS sequence"/>
</dbReference>
<keyword evidence="2" id="KW-0547">Nucleotide-binding</keyword>
<accession>T5K4K2</accession>
<dbReference type="GO" id="GO:0006281">
    <property type="term" value="P:DNA repair"/>
    <property type="evidence" value="ECO:0007669"/>
    <property type="project" value="UniProtKB-KW"/>
</dbReference>
<dbReference type="Pfam" id="PF12705">
    <property type="entry name" value="PDDEXK_1"/>
    <property type="match status" value="2"/>
</dbReference>
<organism evidence="6 7">
    <name type="scientific">Microbacterium maritypicum MF109</name>
    <dbReference type="NCBI Taxonomy" id="1333857"/>
    <lineage>
        <taxon>Bacteria</taxon>
        <taxon>Bacillati</taxon>
        <taxon>Actinomycetota</taxon>
        <taxon>Actinomycetes</taxon>
        <taxon>Micrococcales</taxon>
        <taxon>Microbacteriaceae</taxon>
        <taxon>Microbacterium</taxon>
    </lineage>
</organism>
<evidence type="ECO:0000256" key="3">
    <source>
        <dbReference type="ARBA" id="ARBA00023204"/>
    </source>
</evidence>
<dbReference type="PATRIC" id="fig|1333857.3.peg.2975"/>
<evidence type="ECO:0000256" key="1">
    <source>
        <dbReference type="ARBA" id="ARBA00022763"/>
    </source>
</evidence>
<evidence type="ECO:0000256" key="4">
    <source>
        <dbReference type="SAM" id="MobiDB-lite"/>
    </source>
</evidence>
<keyword evidence="2" id="KW-0347">Helicase</keyword>
<dbReference type="Gene3D" id="3.90.320.10">
    <property type="match status" value="1"/>
</dbReference>